<sequence>KPAPWTSPLSSHSVCYGVQLYLKIPCLPRGHLWRRRRRQKTRGRPRSSMSPPQFSHLDWNCDWRMEVTAARAGWRSCTRDPGAPCVTTAGTSMTPRWCAGSWAVAWLC</sequence>
<feature type="non-terminal residue" evidence="1">
    <location>
        <position position="108"/>
    </location>
</feature>
<protein>
    <submittedName>
        <fullName evidence="1">Hensin</fullName>
    </submittedName>
</protein>
<dbReference type="AlphaFoldDB" id="O97603"/>
<name>O97603_RABIT</name>
<accession>O97603</accession>
<evidence type="ECO:0000313" key="1">
    <source>
        <dbReference type="EMBL" id="AAD02837.1"/>
    </source>
</evidence>
<dbReference type="EMBL" id="AF077753">
    <property type="protein sequence ID" value="AAD02837.1"/>
    <property type="molecule type" value="mRNA"/>
</dbReference>
<feature type="non-terminal residue" evidence="1">
    <location>
        <position position="1"/>
    </location>
</feature>
<gene>
    <name evidence="1" type="primary">DMBT1</name>
</gene>
<organism evidence="1">
    <name type="scientific">Oryctolagus cuniculus</name>
    <name type="common">Rabbit</name>
    <dbReference type="NCBI Taxonomy" id="9986"/>
    <lineage>
        <taxon>Eukaryota</taxon>
        <taxon>Metazoa</taxon>
        <taxon>Chordata</taxon>
        <taxon>Craniata</taxon>
        <taxon>Vertebrata</taxon>
        <taxon>Euteleostomi</taxon>
        <taxon>Mammalia</taxon>
        <taxon>Eutheria</taxon>
        <taxon>Euarchontoglires</taxon>
        <taxon>Glires</taxon>
        <taxon>Lagomorpha</taxon>
        <taxon>Leporidae</taxon>
        <taxon>Oryctolagus</taxon>
    </lineage>
</organism>
<proteinExistence type="evidence at transcript level"/>
<reference evidence="1" key="1">
    <citation type="submission" date="1998-07" db="EMBL/GenBank/DDBJ databases">
        <title>Hensin, the reversal of polarity protein is encoded by DMBT1, a gene frequently deleted in cancer.</title>
        <authorList>
            <person name="Takito J."/>
            <person name="Hikita C."/>
            <person name="Vijayakumar S."/>
            <person name="Al-Awqati Q."/>
        </authorList>
    </citation>
    <scope>NUCLEOTIDE SEQUENCE</scope>
    <source>
        <tissue evidence="1">Kidney</tissue>
    </source>
</reference>